<dbReference type="Proteomes" id="UP000309117">
    <property type="component" value="Unassembled WGS sequence"/>
</dbReference>
<dbReference type="AlphaFoldDB" id="A0A4S2BM72"/>
<feature type="transmembrane region" description="Helical" evidence="1">
    <location>
        <begin position="6"/>
        <end position="22"/>
    </location>
</feature>
<accession>A0A4S2BM72</accession>
<gene>
    <name evidence="2" type="ORF">E5351_04485</name>
</gene>
<protein>
    <submittedName>
        <fullName evidence="2">Uncharacterized protein</fullName>
    </submittedName>
</protein>
<keyword evidence="1" id="KW-0812">Transmembrane</keyword>
<evidence type="ECO:0000313" key="2">
    <source>
        <dbReference type="EMBL" id="TGY16077.1"/>
    </source>
</evidence>
<comment type="caution">
    <text evidence="2">The sequence shown here is derived from an EMBL/GenBank/DDBJ whole genome shotgun (WGS) entry which is preliminary data.</text>
</comment>
<keyword evidence="1" id="KW-0472">Membrane</keyword>
<feature type="transmembrane region" description="Helical" evidence="1">
    <location>
        <begin position="43"/>
        <end position="60"/>
    </location>
</feature>
<dbReference type="EMBL" id="SRYV01000006">
    <property type="protein sequence ID" value="TGY16077.1"/>
    <property type="molecule type" value="Genomic_DNA"/>
</dbReference>
<proteinExistence type="predicted"/>
<dbReference type="InterPro" id="IPR045620">
    <property type="entry name" value="DUF6442"/>
</dbReference>
<dbReference type="Pfam" id="PF20040">
    <property type="entry name" value="DUF6442"/>
    <property type="match status" value="1"/>
</dbReference>
<evidence type="ECO:0000313" key="3">
    <source>
        <dbReference type="Proteomes" id="UP000309117"/>
    </source>
</evidence>
<dbReference type="RefSeq" id="WP_004040264.1">
    <property type="nucleotide sequence ID" value="NZ_AQFR02000003.1"/>
</dbReference>
<reference evidence="2 3" key="1">
    <citation type="submission" date="2019-04" db="EMBL/GenBank/DDBJ databases">
        <title>Microbes associate with the intestines of laboratory mice.</title>
        <authorList>
            <person name="Navarre W."/>
            <person name="Wong E."/>
            <person name="Huang K."/>
            <person name="Tropini C."/>
            <person name="Ng K."/>
            <person name="Yu B."/>
        </authorList>
    </citation>
    <scope>NUCLEOTIDE SEQUENCE [LARGE SCALE GENOMIC DNA]</scope>
    <source>
        <strain evidence="2 3">NM61_E11</strain>
    </source>
</reference>
<evidence type="ECO:0000256" key="1">
    <source>
        <dbReference type="SAM" id="Phobius"/>
    </source>
</evidence>
<name>A0A4S2BM72_9LACO</name>
<feature type="transmembrane region" description="Helical" evidence="1">
    <location>
        <begin position="107"/>
        <end position="129"/>
    </location>
</feature>
<sequence>MDAINVIVFILILVITYFVLFSKRSKTKLKWDERQEAVRNRGFKYGFTTMTIYNCLILWLSKIFNLKLSYDFLLIMPIMVGITVFSVYSIIKGAYFSLNQSNLKRDAIIYLAVGIIELYRGIQGLLITPREWDNHIIFLALGLFLMLSGMAQLYYNYRNQIEK</sequence>
<organism evidence="2 3">
    <name type="scientific">Lactobacillus intestinalis</name>
    <dbReference type="NCBI Taxonomy" id="151781"/>
    <lineage>
        <taxon>Bacteria</taxon>
        <taxon>Bacillati</taxon>
        <taxon>Bacillota</taxon>
        <taxon>Bacilli</taxon>
        <taxon>Lactobacillales</taxon>
        <taxon>Lactobacillaceae</taxon>
        <taxon>Lactobacillus</taxon>
    </lineage>
</organism>
<keyword evidence="1" id="KW-1133">Transmembrane helix</keyword>
<feature type="transmembrane region" description="Helical" evidence="1">
    <location>
        <begin position="135"/>
        <end position="155"/>
    </location>
</feature>
<feature type="transmembrane region" description="Helical" evidence="1">
    <location>
        <begin position="72"/>
        <end position="95"/>
    </location>
</feature>